<evidence type="ECO:0000313" key="1">
    <source>
        <dbReference type="EMBL" id="KIY69134.1"/>
    </source>
</evidence>
<keyword evidence="2" id="KW-1185">Reference proteome</keyword>
<organism evidence="1 2">
    <name type="scientific">Cylindrobasidium torrendii FP15055 ss-10</name>
    <dbReference type="NCBI Taxonomy" id="1314674"/>
    <lineage>
        <taxon>Eukaryota</taxon>
        <taxon>Fungi</taxon>
        <taxon>Dikarya</taxon>
        <taxon>Basidiomycota</taxon>
        <taxon>Agaricomycotina</taxon>
        <taxon>Agaricomycetes</taxon>
        <taxon>Agaricomycetidae</taxon>
        <taxon>Agaricales</taxon>
        <taxon>Marasmiineae</taxon>
        <taxon>Physalacriaceae</taxon>
        <taxon>Cylindrobasidium</taxon>
    </lineage>
</organism>
<name>A0A0D7BGA2_9AGAR</name>
<sequence>MAPPEPFILRSSSATRYLLEVIAETSHGKRTLARLARTCKALKEPCLDVLWREMDSIVPLVGLFPDDILKKARRPGLGLAKNPVDADWARVLKYGERVRKITYNESAGNIAASVFPVMTDRRPRTYILPKLRELVWKVDTAAGLERCFLFVNPELRSLHLEVGARMNVNAFLADMSTRTLSLKNFTFTSVGPLPEAFTELMRPQKALRSISLVAPGTLAPGVGRWAGTLPHLKSLQLDLTGRGIVAVESFFEELHATSRSSTPDTIDSGVFSASGEEEPDFRKVALRATSDGGRTRAVFPWNSLEEVHLTGDVSNVCIFIKNIACDLRVIDMTIEDPPNAADWQDLSAMISERFSDSLEVLRIAGTTTSRYVDLAKSAGRNNIPSRRLSLEYFSGLPKLIKLDLDLPESYIFLKADIKHLATICPAVQDIRLCPMARFPANGGPPRLTLEDVIPLLSGCPQLRSLAVVVNATNGSSRILNSPHVSSASLQHLHVGHSWVADSLQVTILLSHMAPHLDTLKWFREKTRPGYSDAHSRRWESITHTLPHIQGIRLAERRFAKGLLDSLAVMPGIFEEQEVDATVELAEEGVQAEPVYEEISVQFSPVLVDAAVETTTEWVDTAVNAVPEVVEVSVGAVPMTMSQTVDATVVSVTKSVQALLDARPDAFRVRSRLPSIPSIPRPLEVVSLAWRVAIFFPVTLPLRVLGTVVDKVTGAPKETPYDLQPEWTTEGKLVNMDGTEVQADAKPEGPSPVRV</sequence>
<dbReference type="OrthoDB" id="268763at2759"/>
<gene>
    <name evidence="1" type="ORF">CYLTODRAFT_350093</name>
</gene>
<proteinExistence type="predicted"/>
<dbReference type="InterPro" id="IPR032675">
    <property type="entry name" value="LRR_dom_sf"/>
</dbReference>
<protein>
    <recommendedName>
        <fullName evidence="3">F-box domain-containing protein</fullName>
    </recommendedName>
</protein>
<accession>A0A0D7BGA2</accession>
<dbReference type="AlphaFoldDB" id="A0A0D7BGA2"/>
<dbReference type="STRING" id="1314674.A0A0D7BGA2"/>
<dbReference type="SUPFAM" id="SSF52047">
    <property type="entry name" value="RNI-like"/>
    <property type="match status" value="1"/>
</dbReference>
<reference evidence="1 2" key="1">
    <citation type="journal article" date="2015" name="Fungal Genet. Biol.">
        <title>Evolution of novel wood decay mechanisms in Agaricales revealed by the genome sequences of Fistulina hepatica and Cylindrobasidium torrendii.</title>
        <authorList>
            <person name="Floudas D."/>
            <person name="Held B.W."/>
            <person name="Riley R."/>
            <person name="Nagy L.G."/>
            <person name="Koehler G."/>
            <person name="Ransdell A.S."/>
            <person name="Younus H."/>
            <person name="Chow J."/>
            <person name="Chiniquy J."/>
            <person name="Lipzen A."/>
            <person name="Tritt A."/>
            <person name="Sun H."/>
            <person name="Haridas S."/>
            <person name="LaButti K."/>
            <person name="Ohm R.A."/>
            <person name="Kues U."/>
            <person name="Blanchette R.A."/>
            <person name="Grigoriev I.V."/>
            <person name="Minto R.E."/>
            <person name="Hibbett D.S."/>
        </authorList>
    </citation>
    <scope>NUCLEOTIDE SEQUENCE [LARGE SCALE GENOMIC DNA]</scope>
    <source>
        <strain evidence="1 2">FP15055 ss-10</strain>
    </source>
</reference>
<dbReference type="EMBL" id="KN880489">
    <property type="protein sequence ID" value="KIY69134.1"/>
    <property type="molecule type" value="Genomic_DNA"/>
</dbReference>
<evidence type="ECO:0000313" key="2">
    <source>
        <dbReference type="Proteomes" id="UP000054007"/>
    </source>
</evidence>
<dbReference type="Proteomes" id="UP000054007">
    <property type="component" value="Unassembled WGS sequence"/>
</dbReference>
<evidence type="ECO:0008006" key="3">
    <source>
        <dbReference type="Google" id="ProtNLM"/>
    </source>
</evidence>
<dbReference type="Gene3D" id="3.80.10.10">
    <property type="entry name" value="Ribonuclease Inhibitor"/>
    <property type="match status" value="1"/>
</dbReference>